<dbReference type="InterPro" id="IPR011598">
    <property type="entry name" value="bHLH_dom"/>
</dbReference>
<keyword evidence="6" id="KW-0175">Coiled coil</keyword>
<evidence type="ECO:0000313" key="9">
    <source>
        <dbReference type="Proteomes" id="UP001152561"/>
    </source>
</evidence>
<evidence type="ECO:0000259" key="7">
    <source>
        <dbReference type="PROSITE" id="PS50888"/>
    </source>
</evidence>
<evidence type="ECO:0000256" key="3">
    <source>
        <dbReference type="ARBA" id="ARBA00023125"/>
    </source>
</evidence>
<protein>
    <recommendedName>
        <fullName evidence="7">BHLH domain-containing protein</fullName>
    </recommendedName>
</protein>
<dbReference type="PANTHER" id="PTHR47075">
    <property type="entry name" value="TRANSCRIPTION FACTOR BHLH47"/>
    <property type="match status" value="1"/>
</dbReference>
<dbReference type="InterPro" id="IPR004345">
    <property type="entry name" value="TB2_DP1_HVA22"/>
</dbReference>
<reference evidence="9" key="1">
    <citation type="journal article" date="2023" name="Proc. Natl. Acad. Sci. U.S.A.">
        <title>Genomic and structural basis for evolution of tropane alkaloid biosynthesis.</title>
        <authorList>
            <person name="Wanga Y.-J."/>
            <person name="Taina T."/>
            <person name="Yua J.-Y."/>
            <person name="Lia J."/>
            <person name="Xua B."/>
            <person name="Chenc J."/>
            <person name="D'Auriad J.C."/>
            <person name="Huanga J.-P."/>
            <person name="Huanga S.-X."/>
        </authorList>
    </citation>
    <scope>NUCLEOTIDE SEQUENCE [LARGE SCALE GENOMIC DNA]</scope>
    <source>
        <strain evidence="9">cv. KIB-2019</strain>
    </source>
</reference>
<dbReference type="Pfam" id="PF23177">
    <property type="entry name" value="bHLH_IRO3"/>
    <property type="match status" value="1"/>
</dbReference>
<dbReference type="PANTHER" id="PTHR47075:SF10">
    <property type="entry name" value="TRANSCRIPTION FACTOR BHLH47-LIKE"/>
    <property type="match status" value="1"/>
</dbReference>
<accession>A0A9Q1LIM8</accession>
<dbReference type="SUPFAM" id="SSF47459">
    <property type="entry name" value="HLH, helix-loop-helix DNA-binding domain"/>
    <property type="match status" value="1"/>
</dbReference>
<dbReference type="InterPro" id="IPR036638">
    <property type="entry name" value="HLH_DNA-bd_sf"/>
</dbReference>
<evidence type="ECO:0000313" key="8">
    <source>
        <dbReference type="EMBL" id="KAJ8536247.1"/>
    </source>
</evidence>
<evidence type="ECO:0000256" key="2">
    <source>
        <dbReference type="ARBA" id="ARBA00023015"/>
    </source>
</evidence>
<organism evidence="8 9">
    <name type="scientific">Anisodus acutangulus</name>
    <dbReference type="NCBI Taxonomy" id="402998"/>
    <lineage>
        <taxon>Eukaryota</taxon>
        <taxon>Viridiplantae</taxon>
        <taxon>Streptophyta</taxon>
        <taxon>Embryophyta</taxon>
        <taxon>Tracheophyta</taxon>
        <taxon>Spermatophyta</taxon>
        <taxon>Magnoliopsida</taxon>
        <taxon>eudicotyledons</taxon>
        <taxon>Gunneridae</taxon>
        <taxon>Pentapetalae</taxon>
        <taxon>asterids</taxon>
        <taxon>lamiids</taxon>
        <taxon>Solanales</taxon>
        <taxon>Solanaceae</taxon>
        <taxon>Solanoideae</taxon>
        <taxon>Hyoscyameae</taxon>
        <taxon>Anisodus</taxon>
    </lineage>
</organism>
<keyword evidence="3" id="KW-0238">DNA-binding</keyword>
<dbReference type="Pfam" id="PF03134">
    <property type="entry name" value="TB2_DP1_HVA22"/>
    <property type="match status" value="1"/>
</dbReference>
<dbReference type="PROSITE" id="PS50888">
    <property type="entry name" value="BHLH"/>
    <property type="match status" value="1"/>
</dbReference>
<comment type="caution">
    <text evidence="8">The sequence shown here is derived from an EMBL/GenBank/DDBJ whole genome shotgun (WGS) entry which is preliminary data.</text>
</comment>
<dbReference type="Proteomes" id="UP001152561">
    <property type="component" value="Unassembled WGS sequence"/>
</dbReference>
<dbReference type="EMBL" id="JAJAGQ010000018">
    <property type="protein sequence ID" value="KAJ8536247.1"/>
    <property type="molecule type" value="Genomic_DNA"/>
</dbReference>
<evidence type="ECO:0000256" key="4">
    <source>
        <dbReference type="ARBA" id="ARBA00023163"/>
    </source>
</evidence>
<keyword evidence="5" id="KW-0539">Nucleus</keyword>
<dbReference type="GO" id="GO:0005634">
    <property type="term" value="C:nucleus"/>
    <property type="evidence" value="ECO:0007669"/>
    <property type="project" value="UniProtKB-SubCell"/>
</dbReference>
<feature type="domain" description="BHLH" evidence="7">
    <location>
        <begin position="113"/>
        <end position="163"/>
    </location>
</feature>
<evidence type="ECO:0000256" key="6">
    <source>
        <dbReference type="SAM" id="Coils"/>
    </source>
</evidence>
<comment type="subcellular location">
    <subcellularLocation>
        <location evidence="1">Nucleus</location>
    </subcellularLocation>
</comment>
<keyword evidence="4" id="KW-0804">Transcription</keyword>
<evidence type="ECO:0000256" key="1">
    <source>
        <dbReference type="ARBA" id="ARBA00004123"/>
    </source>
</evidence>
<name>A0A9Q1LIM8_9SOLA</name>
<evidence type="ECO:0000256" key="5">
    <source>
        <dbReference type="ARBA" id="ARBA00023242"/>
    </source>
</evidence>
<dbReference type="InterPro" id="IPR057075">
    <property type="entry name" value="bHLH_IRO3"/>
</dbReference>
<gene>
    <name evidence="8" type="ORF">K7X08_034648</name>
</gene>
<keyword evidence="2" id="KW-0805">Transcription regulation</keyword>
<feature type="coiled-coil region" evidence="6">
    <location>
        <begin position="181"/>
        <end position="215"/>
    </location>
</feature>
<dbReference type="OrthoDB" id="1931098at2759"/>
<sequence>MTCMGKASGKCKHERVRLYYLTKKHRSHHLILSTNTCSPHAPPQLEYINIANLSHHSIHLHKLIVFLIKAYKVDSELEMDTVNAAPVVEKDTTDVETSLDSSHLCKKIQKKVPKRIHKAEREKLKREHLNELFLGLADALELSEQMNGKASVLSEAARFVKDMLSQIKHMRTENTTLLSESQYLSVEKKELQDENSALEAEISELQSEVKAGEAETNLDLNLAPPEVQNTEFASQNSYMRLPASEHAFQQSQIMNPFYVLPLSSNPQAYPAPDAADSVAMPTSTVKKPQPRYPAPTDGWPSQIFEKRPPLLRQEVQDVRYVYFHFDVLARPVVSLVYPLYASIRAIETKSPVDDQQWLTYWILYSMITLFELTFAKLIEWLPFWSYAKLIVTCWLVIPYFNGAAYVYEHYIRPYIVQRKAVNIWYVPRKDFFSKPDDILTAAEKYIQEHGTQAFEQMIHKAEGERKLQTSNYVFYDDDYRY</sequence>
<dbReference type="Gene3D" id="4.10.280.10">
    <property type="entry name" value="Helix-loop-helix DNA-binding domain"/>
    <property type="match status" value="1"/>
</dbReference>
<dbReference type="GO" id="GO:0046983">
    <property type="term" value="F:protein dimerization activity"/>
    <property type="evidence" value="ECO:0007669"/>
    <property type="project" value="InterPro"/>
</dbReference>
<dbReference type="GO" id="GO:0003677">
    <property type="term" value="F:DNA binding"/>
    <property type="evidence" value="ECO:0007669"/>
    <property type="project" value="UniProtKB-KW"/>
</dbReference>
<proteinExistence type="predicted"/>
<keyword evidence="9" id="KW-1185">Reference proteome</keyword>
<dbReference type="AlphaFoldDB" id="A0A9Q1LIM8"/>